<dbReference type="SMART" id="SM00564">
    <property type="entry name" value="PQQ"/>
    <property type="match status" value="5"/>
</dbReference>
<evidence type="ECO:0000313" key="3">
    <source>
        <dbReference type="EMBL" id="QDU82228.1"/>
    </source>
</evidence>
<dbReference type="RefSeq" id="WP_144998222.1">
    <property type="nucleotide sequence ID" value="NZ_CP036281.1"/>
</dbReference>
<dbReference type="OrthoDB" id="244732at2"/>
<dbReference type="Proteomes" id="UP000317178">
    <property type="component" value="Chromosome"/>
</dbReference>
<feature type="domain" description="Pyrrolo-quinoline quinone repeat" evidence="2">
    <location>
        <begin position="322"/>
        <end position="382"/>
    </location>
</feature>
<dbReference type="AlphaFoldDB" id="A0A518CSN2"/>
<dbReference type="PANTHER" id="PTHR34512">
    <property type="entry name" value="CELL SURFACE PROTEIN"/>
    <property type="match status" value="1"/>
</dbReference>
<feature type="signal peptide" evidence="1">
    <location>
        <begin position="1"/>
        <end position="25"/>
    </location>
</feature>
<proteinExistence type="predicted"/>
<keyword evidence="1" id="KW-0732">Signal</keyword>
<keyword evidence="4" id="KW-1185">Reference proteome</keyword>
<dbReference type="Pfam" id="PF13360">
    <property type="entry name" value="PQQ_2"/>
    <property type="match status" value="2"/>
</dbReference>
<name>A0A518CSN2_9PLAN</name>
<evidence type="ECO:0000313" key="4">
    <source>
        <dbReference type="Proteomes" id="UP000317178"/>
    </source>
</evidence>
<accession>A0A518CSN2</accession>
<dbReference type="SUPFAM" id="SSF50998">
    <property type="entry name" value="Quinoprotein alcohol dehydrogenase-like"/>
    <property type="match status" value="1"/>
</dbReference>
<dbReference type="InterPro" id="IPR011047">
    <property type="entry name" value="Quinoprotein_ADH-like_sf"/>
</dbReference>
<evidence type="ECO:0000259" key="2">
    <source>
        <dbReference type="Pfam" id="PF13360"/>
    </source>
</evidence>
<dbReference type="PANTHER" id="PTHR34512:SF30">
    <property type="entry name" value="OUTER MEMBRANE PROTEIN ASSEMBLY FACTOR BAMB"/>
    <property type="match status" value="1"/>
</dbReference>
<gene>
    <name evidence="3" type="ORF">Pla110_39830</name>
</gene>
<reference evidence="3 4" key="1">
    <citation type="submission" date="2019-02" db="EMBL/GenBank/DDBJ databases">
        <title>Deep-cultivation of Planctomycetes and their phenomic and genomic characterization uncovers novel biology.</title>
        <authorList>
            <person name="Wiegand S."/>
            <person name="Jogler M."/>
            <person name="Boedeker C."/>
            <person name="Pinto D."/>
            <person name="Vollmers J."/>
            <person name="Rivas-Marin E."/>
            <person name="Kohn T."/>
            <person name="Peeters S.H."/>
            <person name="Heuer A."/>
            <person name="Rast P."/>
            <person name="Oberbeckmann S."/>
            <person name="Bunk B."/>
            <person name="Jeske O."/>
            <person name="Meyerdierks A."/>
            <person name="Storesund J.E."/>
            <person name="Kallscheuer N."/>
            <person name="Luecker S."/>
            <person name="Lage O.M."/>
            <person name="Pohl T."/>
            <person name="Merkel B.J."/>
            <person name="Hornburger P."/>
            <person name="Mueller R.-W."/>
            <person name="Bruemmer F."/>
            <person name="Labrenz M."/>
            <person name="Spormann A.M."/>
            <person name="Op den Camp H."/>
            <person name="Overmann J."/>
            <person name="Amann R."/>
            <person name="Jetten M.S.M."/>
            <person name="Mascher T."/>
            <person name="Medema M.H."/>
            <person name="Devos D.P."/>
            <person name="Kaster A.-K."/>
            <person name="Ovreas L."/>
            <person name="Rohde M."/>
            <person name="Galperin M.Y."/>
            <person name="Jogler C."/>
        </authorList>
    </citation>
    <scope>NUCLEOTIDE SEQUENCE [LARGE SCALE GENOMIC DNA]</scope>
    <source>
        <strain evidence="3 4">Pla110</strain>
    </source>
</reference>
<dbReference type="InterPro" id="IPR002372">
    <property type="entry name" value="PQQ_rpt_dom"/>
</dbReference>
<dbReference type="InterPro" id="IPR015943">
    <property type="entry name" value="WD40/YVTN_repeat-like_dom_sf"/>
</dbReference>
<sequence precursor="true">MHALSFSTLTTCCLLNLLFWSASSALPGAELIATEWNQLRGPNGQGHPTQESNVPLEWSETENVAWKVPVPGLGWSSPVLSDGKIWLTSAVEEGQVLKAYSFDVESGDLLQEIDVFRPEEPVTVNDQNSHASPTPVVEPGFVYVHFGTMGTACVNSDNGEIVWKHEKLKLEHKEGPGSSPVLFDNLLLINCDGMDVQYVVALDKQTGDIVWKTERSGPFRDRPDFKKAYSTPTVHQVNDRWQVISTGADQIEAYDAYTGEEIWRVIYNGFSNVPLVLVDGTTAYVCTGFTKSELWAIDLTGEGDVTESHVRWKFKRQVPQISSPILVDGRLYFCSDKGVGCCIDASTGEAIWQDRLGGNFSSSPIYVNSHLLFNNHEGKTLVVAPADELNIVRTNSLDGIIKATPAPIPGGLIIRTNSHLYRISK</sequence>
<feature type="chain" id="PRO_5022228493" evidence="1">
    <location>
        <begin position="26"/>
        <end position="425"/>
    </location>
</feature>
<dbReference type="Gene3D" id="2.130.10.10">
    <property type="entry name" value="YVTN repeat-like/Quinoprotein amine dehydrogenase"/>
    <property type="match status" value="2"/>
</dbReference>
<evidence type="ECO:0000256" key="1">
    <source>
        <dbReference type="SAM" id="SignalP"/>
    </source>
</evidence>
<feature type="domain" description="Pyrrolo-quinoline quinone repeat" evidence="2">
    <location>
        <begin position="197"/>
        <end position="302"/>
    </location>
</feature>
<dbReference type="KEGG" id="plon:Pla110_39830"/>
<protein>
    <submittedName>
        <fullName evidence="3">Outer membrane biogenesis protein BamB</fullName>
    </submittedName>
</protein>
<dbReference type="InterPro" id="IPR018391">
    <property type="entry name" value="PQQ_b-propeller_rpt"/>
</dbReference>
<dbReference type="EMBL" id="CP036281">
    <property type="protein sequence ID" value="QDU82228.1"/>
    <property type="molecule type" value="Genomic_DNA"/>
</dbReference>
<organism evidence="3 4">
    <name type="scientific">Polystyrenella longa</name>
    <dbReference type="NCBI Taxonomy" id="2528007"/>
    <lineage>
        <taxon>Bacteria</taxon>
        <taxon>Pseudomonadati</taxon>
        <taxon>Planctomycetota</taxon>
        <taxon>Planctomycetia</taxon>
        <taxon>Planctomycetales</taxon>
        <taxon>Planctomycetaceae</taxon>
        <taxon>Polystyrenella</taxon>
    </lineage>
</organism>